<dbReference type="AlphaFoldDB" id="A0A285TXD2"/>
<proteinExistence type="predicted"/>
<reference evidence="1 2" key="1">
    <citation type="submission" date="2017-08" db="EMBL/GenBank/DDBJ databases">
        <authorList>
            <person name="de Groot N.N."/>
        </authorList>
    </citation>
    <scope>NUCLEOTIDE SEQUENCE [LARGE SCALE GENOMIC DNA]</scope>
    <source>
        <strain evidence="1 2">USBA 78</strain>
    </source>
</reference>
<organism evidence="1 2">
    <name type="scientific">Thalassospira xiamenensis</name>
    <dbReference type="NCBI Taxonomy" id="220697"/>
    <lineage>
        <taxon>Bacteria</taxon>
        <taxon>Pseudomonadati</taxon>
        <taxon>Pseudomonadota</taxon>
        <taxon>Alphaproteobacteria</taxon>
        <taxon>Rhodospirillales</taxon>
        <taxon>Thalassospiraceae</taxon>
        <taxon>Thalassospira</taxon>
    </lineage>
</organism>
<dbReference type="EMBL" id="OBMM01000009">
    <property type="protein sequence ID" value="SOC30335.1"/>
    <property type="molecule type" value="Genomic_DNA"/>
</dbReference>
<evidence type="ECO:0000313" key="2">
    <source>
        <dbReference type="Proteomes" id="UP000219068"/>
    </source>
</evidence>
<accession>A0A285TXD2</accession>
<gene>
    <name evidence="1" type="ORF">SAMN05428964_1098</name>
</gene>
<evidence type="ECO:0000313" key="1">
    <source>
        <dbReference type="EMBL" id="SOC30335.1"/>
    </source>
</evidence>
<sequence>MDSSYNYTNLGDTIGTVTVDMTCAIPDINKKT</sequence>
<name>A0A285TXD2_9PROT</name>
<dbReference type="Proteomes" id="UP000219068">
    <property type="component" value="Unassembled WGS sequence"/>
</dbReference>
<protein>
    <submittedName>
        <fullName evidence="1">Uncharacterized protein</fullName>
    </submittedName>
</protein>